<dbReference type="GO" id="GO:0004252">
    <property type="term" value="F:serine-type endopeptidase activity"/>
    <property type="evidence" value="ECO:0007669"/>
    <property type="project" value="InterPro"/>
</dbReference>
<evidence type="ECO:0000256" key="1">
    <source>
        <dbReference type="ARBA" id="ARBA00004141"/>
    </source>
</evidence>
<feature type="transmembrane region" description="Helical" evidence="5">
    <location>
        <begin position="191"/>
        <end position="213"/>
    </location>
</feature>
<dbReference type="EMBL" id="JAAGNX010000003">
    <property type="protein sequence ID" value="NDV63557.1"/>
    <property type="molecule type" value="Genomic_DNA"/>
</dbReference>
<keyword evidence="8" id="KW-1185">Reference proteome</keyword>
<keyword evidence="7" id="KW-0645">Protease</keyword>
<comment type="subcellular location">
    <subcellularLocation>
        <location evidence="1">Membrane</location>
        <topology evidence="1">Multi-pass membrane protein</topology>
    </subcellularLocation>
</comment>
<dbReference type="PANTHER" id="PTHR43066">
    <property type="entry name" value="RHOMBOID-RELATED PROTEIN"/>
    <property type="match status" value="1"/>
</dbReference>
<organism evidence="7 8">
    <name type="scientific">Oceanipulchritudo coccoides</name>
    <dbReference type="NCBI Taxonomy" id="2706888"/>
    <lineage>
        <taxon>Bacteria</taxon>
        <taxon>Pseudomonadati</taxon>
        <taxon>Verrucomicrobiota</taxon>
        <taxon>Opitutia</taxon>
        <taxon>Puniceicoccales</taxon>
        <taxon>Oceanipulchritudinaceae</taxon>
        <taxon>Oceanipulchritudo</taxon>
    </lineage>
</organism>
<dbReference type="RefSeq" id="WP_163967253.1">
    <property type="nucleotide sequence ID" value="NZ_JAAGNX010000003.1"/>
</dbReference>
<dbReference type="Proteomes" id="UP000478417">
    <property type="component" value="Unassembled WGS sequence"/>
</dbReference>
<evidence type="ECO:0000313" key="8">
    <source>
        <dbReference type="Proteomes" id="UP000478417"/>
    </source>
</evidence>
<dbReference type="PANTHER" id="PTHR43066:SF5">
    <property type="entry name" value="RHOMBOID-LIKE PROTEIN 11, CHLOROPLASTIC-RELATED"/>
    <property type="match status" value="1"/>
</dbReference>
<evidence type="ECO:0000313" key="7">
    <source>
        <dbReference type="EMBL" id="NDV63557.1"/>
    </source>
</evidence>
<dbReference type="Gene3D" id="1.20.1540.10">
    <property type="entry name" value="Rhomboid-like"/>
    <property type="match status" value="1"/>
</dbReference>
<evidence type="ECO:0000259" key="6">
    <source>
        <dbReference type="Pfam" id="PF01694"/>
    </source>
</evidence>
<gene>
    <name evidence="7" type="ORF">G0Q06_13920</name>
</gene>
<evidence type="ECO:0000256" key="5">
    <source>
        <dbReference type="SAM" id="Phobius"/>
    </source>
</evidence>
<evidence type="ECO:0000256" key="2">
    <source>
        <dbReference type="ARBA" id="ARBA00022692"/>
    </source>
</evidence>
<dbReference type="InterPro" id="IPR035952">
    <property type="entry name" value="Rhomboid-like_sf"/>
</dbReference>
<keyword evidence="7" id="KW-0378">Hydrolase</keyword>
<sequence>MGAIVYPDNLAEIGRFPDEATAHDYGLVILSAGAGYWIHTEESGEVLLIVEAGYAGRLREQLELYELESVNWPPQEPEMPEPHPGAYAAMTWVAVLVLAWLCQLRWPMLVEWGTASSDLIKSGELYRTFSALFLHGDIGHLAGNLLFGAVFLHLVARHIGTVRAWLGVLMAGACGNYLNATVHFSTSHYSIGASTAVFGAIGLLVALPLGFGIRHSSRMLIRAWALPIIAGLVFLAWFGTGSDRTDTSAHLMGFVCGLPAGLIAGALVRDKPRKAR</sequence>
<accession>A0A6B2M5Y6</accession>
<keyword evidence="3 5" id="KW-1133">Transmembrane helix</keyword>
<comment type="caution">
    <text evidence="7">The sequence shown here is derived from an EMBL/GenBank/DDBJ whole genome shotgun (WGS) entry which is preliminary data.</text>
</comment>
<feature type="domain" description="Peptidase S54 rhomboid" evidence="6">
    <location>
        <begin position="123"/>
        <end position="264"/>
    </location>
</feature>
<proteinExistence type="predicted"/>
<name>A0A6B2M5Y6_9BACT</name>
<reference evidence="7 8" key="1">
    <citation type="submission" date="2020-02" db="EMBL/GenBank/DDBJ databases">
        <title>Albibacoteraceae fam. nov., the first described family within the subdivision 4 Verrucomicrobia.</title>
        <authorList>
            <person name="Xi F."/>
        </authorList>
    </citation>
    <scope>NUCLEOTIDE SEQUENCE [LARGE SCALE GENOMIC DNA]</scope>
    <source>
        <strain evidence="7 8">CK1056</strain>
    </source>
</reference>
<keyword evidence="2 5" id="KW-0812">Transmembrane</keyword>
<feature type="transmembrane region" description="Helical" evidence="5">
    <location>
        <begin position="164"/>
        <end position="185"/>
    </location>
</feature>
<keyword evidence="4 5" id="KW-0472">Membrane</keyword>
<dbReference type="GO" id="GO:0006508">
    <property type="term" value="P:proteolysis"/>
    <property type="evidence" value="ECO:0007669"/>
    <property type="project" value="UniProtKB-KW"/>
</dbReference>
<evidence type="ECO:0000256" key="4">
    <source>
        <dbReference type="ARBA" id="ARBA00023136"/>
    </source>
</evidence>
<feature type="transmembrane region" description="Helical" evidence="5">
    <location>
        <begin position="251"/>
        <end position="268"/>
    </location>
</feature>
<dbReference type="InterPro" id="IPR022764">
    <property type="entry name" value="Peptidase_S54_rhomboid_dom"/>
</dbReference>
<dbReference type="AlphaFoldDB" id="A0A6B2M5Y6"/>
<feature type="transmembrane region" description="Helical" evidence="5">
    <location>
        <begin position="220"/>
        <end position="239"/>
    </location>
</feature>
<dbReference type="Pfam" id="PF01694">
    <property type="entry name" value="Rhomboid"/>
    <property type="match status" value="1"/>
</dbReference>
<evidence type="ECO:0000256" key="3">
    <source>
        <dbReference type="ARBA" id="ARBA00022989"/>
    </source>
</evidence>
<protein>
    <submittedName>
        <fullName evidence="7">Rhomboid family intramembrane serine protease</fullName>
    </submittedName>
</protein>
<feature type="transmembrane region" description="Helical" evidence="5">
    <location>
        <begin position="126"/>
        <end position="152"/>
    </location>
</feature>
<dbReference type="GO" id="GO:0016020">
    <property type="term" value="C:membrane"/>
    <property type="evidence" value="ECO:0007669"/>
    <property type="project" value="UniProtKB-SubCell"/>
</dbReference>
<dbReference type="SUPFAM" id="SSF144091">
    <property type="entry name" value="Rhomboid-like"/>
    <property type="match status" value="1"/>
</dbReference>